<feature type="region of interest" description="Disordered" evidence="1">
    <location>
        <begin position="1"/>
        <end position="23"/>
    </location>
</feature>
<comment type="caution">
    <text evidence="3">The sequence shown here is derived from an EMBL/GenBank/DDBJ whole genome shotgun (WGS) entry which is preliminary data.</text>
</comment>
<organism evidence="3 4">
    <name type="scientific">Candidatus Portnoybacteria bacterium CG11_big_fil_rev_8_21_14_0_20_44_10</name>
    <dbReference type="NCBI Taxonomy" id="1974818"/>
    <lineage>
        <taxon>Bacteria</taxon>
        <taxon>Candidatus Portnoyibacteriota</taxon>
    </lineage>
</organism>
<gene>
    <name evidence="3" type="ORF">COV85_02575</name>
</gene>
<dbReference type="Proteomes" id="UP000231550">
    <property type="component" value="Unassembled WGS sequence"/>
</dbReference>
<reference evidence="3 4" key="1">
    <citation type="submission" date="2017-09" db="EMBL/GenBank/DDBJ databases">
        <title>Depth-based differentiation of microbial function through sediment-hosted aquifers and enrichment of novel symbionts in the deep terrestrial subsurface.</title>
        <authorList>
            <person name="Probst A.J."/>
            <person name="Ladd B."/>
            <person name="Jarett J.K."/>
            <person name="Geller-Mcgrath D.E."/>
            <person name="Sieber C.M."/>
            <person name="Emerson J.B."/>
            <person name="Anantharaman K."/>
            <person name="Thomas B.C."/>
            <person name="Malmstrom R."/>
            <person name="Stieglmeier M."/>
            <person name="Klingl A."/>
            <person name="Woyke T."/>
            <person name="Ryan C.M."/>
            <person name="Banfield J.F."/>
        </authorList>
    </citation>
    <scope>NUCLEOTIDE SEQUENCE [LARGE SCALE GENOMIC DNA]</scope>
    <source>
        <strain evidence="3">CG11_big_fil_rev_8_21_14_0_20_44_10</strain>
    </source>
</reference>
<evidence type="ECO:0000313" key="4">
    <source>
        <dbReference type="Proteomes" id="UP000231550"/>
    </source>
</evidence>
<accession>A0A2H0KQB7</accession>
<name>A0A2H0KQB7_9BACT</name>
<keyword evidence="2" id="KW-0812">Transmembrane</keyword>
<evidence type="ECO:0000256" key="2">
    <source>
        <dbReference type="SAM" id="Phobius"/>
    </source>
</evidence>
<protein>
    <submittedName>
        <fullName evidence="3">Uncharacterized protein</fullName>
    </submittedName>
</protein>
<dbReference type="AlphaFoldDB" id="A0A2H0KQB7"/>
<keyword evidence="2" id="KW-1133">Transmembrane helix</keyword>
<proteinExistence type="predicted"/>
<evidence type="ECO:0000256" key="1">
    <source>
        <dbReference type="SAM" id="MobiDB-lite"/>
    </source>
</evidence>
<dbReference type="EMBL" id="PCVN01000064">
    <property type="protein sequence ID" value="PIQ74358.1"/>
    <property type="molecule type" value="Genomic_DNA"/>
</dbReference>
<evidence type="ECO:0000313" key="3">
    <source>
        <dbReference type="EMBL" id="PIQ74358.1"/>
    </source>
</evidence>
<feature type="transmembrane region" description="Helical" evidence="2">
    <location>
        <begin position="49"/>
        <end position="68"/>
    </location>
</feature>
<keyword evidence="2" id="KW-0472">Membrane</keyword>
<sequence>MDILSKKSMASTNPRAAAAPPSGGAGLRLSVLPSFKMSASGSDIGEAKWPLVVVILLAVLVLGAWAALNYYENYMEDQVGAMDLKIAELQNNENKDSAQKIKQLQQSLKVVGPLLKEHVLSSPTLQLLQESTLPQVRYANFDLKTDEAVMSVSGEAQSYNVLAKQIAILNGNKMITNVEVGKVALSQTGGVSFQLTIALNPSLFKK</sequence>